<evidence type="ECO:0000256" key="2">
    <source>
        <dbReference type="ARBA" id="ARBA00022723"/>
    </source>
</evidence>
<organism evidence="6 7">
    <name type="scientific">Candidatus Abyssobacteria bacterium SURF_17</name>
    <dbReference type="NCBI Taxonomy" id="2093361"/>
    <lineage>
        <taxon>Bacteria</taxon>
        <taxon>Pseudomonadati</taxon>
        <taxon>Candidatus Hydrogenedentota</taxon>
        <taxon>Candidatus Abyssobacteria</taxon>
    </lineage>
</organism>
<gene>
    <name evidence="6" type="ORF">C4532_11965</name>
</gene>
<comment type="cofactor">
    <cofactor evidence="1">
        <name>Zn(2+)</name>
        <dbReference type="ChEBI" id="CHEBI:29105"/>
    </cofactor>
</comment>
<proteinExistence type="inferred from homology"/>
<keyword evidence="3" id="KW-0378">Hydrolase</keyword>
<dbReference type="InterPro" id="IPR024087">
    <property type="entry name" value="Creatininase-like_sf"/>
</dbReference>
<evidence type="ECO:0000313" key="6">
    <source>
        <dbReference type="EMBL" id="RJP68685.1"/>
    </source>
</evidence>
<sequence length="256" mass="27603">MTQPTVWLDRMTSPQVKEAINNGYRTVLLAVGSTEQHGPHLPLGTDSFIGDTLVEQVARQLGKTLVAPTIRVGCSEHHMAFAGTMTLREEVLEEVLADCCRSLARHGFRAVVLIPVHGGNVEAVEKTAQRLARESLSARVPAQLDNSAYITAMVEVGGKYDVTPGEAGTHAGHCETSVVLAYHPELVDMSKAARGKVDLGFDSEERLHEEGMHSLSPIGILGDATRSSAEAGKDYMECMVSRIADQIRETMAGLLT</sequence>
<reference evidence="6 7" key="1">
    <citation type="journal article" date="2017" name="ISME J.">
        <title>Energy and carbon metabolisms in a deep terrestrial subsurface fluid microbial community.</title>
        <authorList>
            <person name="Momper L."/>
            <person name="Jungbluth S.P."/>
            <person name="Lee M.D."/>
            <person name="Amend J.P."/>
        </authorList>
    </citation>
    <scope>NUCLEOTIDE SEQUENCE [LARGE SCALE GENOMIC DNA]</scope>
    <source>
        <strain evidence="6">SURF_17</strain>
    </source>
</reference>
<accession>A0A419EW36</accession>
<dbReference type="GO" id="GO:0009231">
    <property type="term" value="P:riboflavin biosynthetic process"/>
    <property type="evidence" value="ECO:0007669"/>
    <property type="project" value="TreeGrafter"/>
</dbReference>
<dbReference type="EMBL" id="QZKI01000089">
    <property type="protein sequence ID" value="RJP68685.1"/>
    <property type="molecule type" value="Genomic_DNA"/>
</dbReference>
<evidence type="ECO:0000313" key="7">
    <source>
        <dbReference type="Proteomes" id="UP000285961"/>
    </source>
</evidence>
<comment type="similarity">
    <text evidence="5">Belongs to the creatininase superfamily.</text>
</comment>
<dbReference type="Gene3D" id="3.40.50.10310">
    <property type="entry name" value="Creatininase"/>
    <property type="match status" value="1"/>
</dbReference>
<dbReference type="Pfam" id="PF02633">
    <property type="entry name" value="Creatininase"/>
    <property type="match status" value="1"/>
</dbReference>
<protein>
    <submittedName>
        <fullName evidence="6">Creatininase family protein</fullName>
    </submittedName>
</protein>
<name>A0A419EW36_9BACT</name>
<dbReference type="PANTHER" id="PTHR35005">
    <property type="entry name" value="3-DEHYDRO-SCYLLO-INOSOSE HYDROLASE"/>
    <property type="match status" value="1"/>
</dbReference>
<evidence type="ECO:0000256" key="4">
    <source>
        <dbReference type="ARBA" id="ARBA00022833"/>
    </source>
</evidence>
<dbReference type="GO" id="GO:0016811">
    <property type="term" value="F:hydrolase activity, acting on carbon-nitrogen (but not peptide) bonds, in linear amides"/>
    <property type="evidence" value="ECO:0007669"/>
    <property type="project" value="TreeGrafter"/>
</dbReference>
<dbReference type="Proteomes" id="UP000285961">
    <property type="component" value="Unassembled WGS sequence"/>
</dbReference>
<dbReference type="SUPFAM" id="SSF102215">
    <property type="entry name" value="Creatininase"/>
    <property type="match status" value="1"/>
</dbReference>
<dbReference type="InterPro" id="IPR003785">
    <property type="entry name" value="Creatininase/forma_Hydrolase"/>
</dbReference>
<comment type="caution">
    <text evidence="6">The sequence shown here is derived from an EMBL/GenBank/DDBJ whole genome shotgun (WGS) entry which is preliminary data.</text>
</comment>
<evidence type="ECO:0000256" key="1">
    <source>
        <dbReference type="ARBA" id="ARBA00001947"/>
    </source>
</evidence>
<dbReference type="PANTHER" id="PTHR35005:SF1">
    <property type="entry name" value="2-AMINO-5-FORMYLAMINO-6-RIBOSYLAMINOPYRIMIDIN-4(3H)-ONE 5'-MONOPHOSPHATE DEFORMYLASE"/>
    <property type="match status" value="1"/>
</dbReference>
<dbReference type="GO" id="GO:0046872">
    <property type="term" value="F:metal ion binding"/>
    <property type="evidence" value="ECO:0007669"/>
    <property type="project" value="UniProtKB-KW"/>
</dbReference>
<keyword evidence="4" id="KW-0862">Zinc</keyword>
<keyword evidence="2" id="KW-0479">Metal-binding</keyword>
<evidence type="ECO:0000256" key="5">
    <source>
        <dbReference type="ARBA" id="ARBA00024029"/>
    </source>
</evidence>
<evidence type="ECO:0000256" key="3">
    <source>
        <dbReference type="ARBA" id="ARBA00022801"/>
    </source>
</evidence>
<dbReference type="AlphaFoldDB" id="A0A419EW36"/>